<evidence type="ECO:0000313" key="1">
    <source>
        <dbReference type="EMBL" id="KAJ8764881.1"/>
    </source>
</evidence>
<gene>
    <name evidence="1" type="ORF">K2173_010346</name>
</gene>
<comment type="caution">
    <text evidence="1">The sequence shown here is derived from an EMBL/GenBank/DDBJ whole genome shotgun (WGS) entry which is preliminary data.</text>
</comment>
<dbReference type="EMBL" id="JAIWQS010000005">
    <property type="protein sequence ID" value="KAJ8764881.1"/>
    <property type="molecule type" value="Genomic_DNA"/>
</dbReference>
<protein>
    <submittedName>
        <fullName evidence="1">Uncharacterized protein</fullName>
    </submittedName>
</protein>
<keyword evidence="2" id="KW-1185">Reference proteome</keyword>
<organism evidence="1 2">
    <name type="scientific">Erythroxylum novogranatense</name>
    <dbReference type="NCBI Taxonomy" id="1862640"/>
    <lineage>
        <taxon>Eukaryota</taxon>
        <taxon>Viridiplantae</taxon>
        <taxon>Streptophyta</taxon>
        <taxon>Embryophyta</taxon>
        <taxon>Tracheophyta</taxon>
        <taxon>Spermatophyta</taxon>
        <taxon>Magnoliopsida</taxon>
        <taxon>eudicotyledons</taxon>
        <taxon>Gunneridae</taxon>
        <taxon>Pentapetalae</taxon>
        <taxon>rosids</taxon>
        <taxon>fabids</taxon>
        <taxon>Malpighiales</taxon>
        <taxon>Erythroxylaceae</taxon>
        <taxon>Erythroxylum</taxon>
    </lineage>
</organism>
<sequence>MGGSFPMAVGKHLVCFSSLSLSRYSSLFPPHCLSPFFYHHFSPFPINFSEILTKAWKFCLKNLDTSSIHLTEKYKRKSEPF</sequence>
<proteinExistence type="predicted"/>
<name>A0AAV8TEM6_9ROSI</name>
<dbReference type="Proteomes" id="UP001159364">
    <property type="component" value="Linkage Group LG05"/>
</dbReference>
<reference evidence="1 2" key="1">
    <citation type="submission" date="2021-09" db="EMBL/GenBank/DDBJ databases">
        <title>Genomic insights and catalytic innovation underlie evolution of tropane alkaloids biosynthesis.</title>
        <authorList>
            <person name="Wang Y.-J."/>
            <person name="Tian T."/>
            <person name="Huang J.-P."/>
            <person name="Huang S.-X."/>
        </authorList>
    </citation>
    <scope>NUCLEOTIDE SEQUENCE [LARGE SCALE GENOMIC DNA]</scope>
    <source>
        <strain evidence="1">KIB-2018</strain>
        <tissue evidence="1">Leaf</tissue>
    </source>
</reference>
<accession>A0AAV8TEM6</accession>
<dbReference type="AlphaFoldDB" id="A0AAV8TEM6"/>
<evidence type="ECO:0000313" key="2">
    <source>
        <dbReference type="Proteomes" id="UP001159364"/>
    </source>
</evidence>